<feature type="signal peptide" evidence="3">
    <location>
        <begin position="1"/>
        <end position="19"/>
    </location>
</feature>
<reference evidence="5" key="2">
    <citation type="submission" date="2014-07" db="EMBL/GenBank/DDBJ databases">
        <authorList>
            <person name="Hull J."/>
        </authorList>
    </citation>
    <scope>NUCLEOTIDE SEQUENCE</scope>
</reference>
<feature type="compositionally biased region" description="Polar residues" evidence="1">
    <location>
        <begin position="179"/>
        <end position="197"/>
    </location>
</feature>
<evidence type="ECO:0000256" key="3">
    <source>
        <dbReference type="SAM" id="SignalP"/>
    </source>
</evidence>
<gene>
    <name evidence="5" type="primary">ribH_2</name>
    <name evidence="4" type="synonym">ribH_1</name>
    <name evidence="4" type="ORF">CM83_29599</name>
    <name evidence="5" type="ORF">CM83_29600</name>
</gene>
<feature type="transmembrane region" description="Helical" evidence="2">
    <location>
        <begin position="206"/>
        <end position="228"/>
    </location>
</feature>
<feature type="chain" id="PRO_5007390076" evidence="3">
    <location>
        <begin position="20"/>
        <end position="243"/>
    </location>
</feature>
<keyword evidence="2" id="KW-0472">Membrane</keyword>
<dbReference type="EMBL" id="GBHO01000456">
    <property type="protein sequence ID" value="JAG43148.1"/>
    <property type="molecule type" value="Transcribed_RNA"/>
</dbReference>
<reference evidence="5" key="1">
    <citation type="journal article" date="2014" name="PLoS ONE">
        <title>Transcriptome-Based Identification of ABC Transporters in the Western Tarnished Plant Bug Lygus hesperus.</title>
        <authorList>
            <person name="Hull J.J."/>
            <person name="Chaney K."/>
            <person name="Geib S.M."/>
            <person name="Fabrick J.A."/>
            <person name="Brent C.S."/>
            <person name="Walsh D."/>
            <person name="Lavine L.C."/>
        </authorList>
    </citation>
    <scope>NUCLEOTIDE SEQUENCE</scope>
</reference>
<protein>
    <submittedName>
        <fullName evidence="5">6,7-dimethyl-8-ribityllumazine synthase</fullName>
    </submittedName>
</protein>
<name>A0A0A9ZF84_LYGHE</name>
<evidence type="ECO:0000313" key="4">
    <source>
        <dbReference type="EMBL" id="JAG43148.1"/>
    </source>
</evidence>
<feature type="region of interest" description="Disordered" evidence="1">
    <location>
        <begin position="174"/>
        <end position="197"/>
    </location>
</feature>
<evidence type="ECO:0000256" key="1">
    <source>
        <dbReference type="SAM" id="MobiDB-lite"/>
    </source>
</evidence>
<dbReference type="EMBL" id="GBHO01000455">
    <property type="protein sequence ID" value="JAG43149.1"/>
    <property type="molecule type" value="Transcribed_RNA"/>
</dbReference>
<keyword evidence="2" id="KW-1133">Transmembrane helix</keyword>
<organism evidence="5">
    <name type="scientific">Lygus hesperus</name>
    <name type="common">Western plant bug</name>
    <dbReference type="NCBI Taxonomy" id="30085"/>
    <lineage>
        <taxon>Eukaryota</taxon>
        <taxon>Metazoa</taxon>
        <taxon>Ecdysozoa</taxon>
        <taxon>Arthropoda</taxon>
        <taxon>Hexapoda</taxon>
        <taxon>Insecta</taxon>
        <taxon>Pterygota</taxon>
        <taxon>Neoptera</taxon>
        <taxon>Paraneoptera</taxon>
        <taxon>Hemiptera</taxon>
        <taxon>Heteroptera</taxon>
        <taxon>Panheteroptera</taxon>
        <taxon>Cimicomorpha</taxon>
        <taxon>Miridae</taxon>
        <taxon>Mirini</taxon>
        <taxon>Lygus</taxon>
    </lineage>
</organism>
<keyword evidence="3" id="KW-0732">Signal</keyword>
<accession>A0A0A9ZF84</accession>
<evidence type="ECO:0000256" key="2">
    <source>
        <dbReference type="SAM" id="Phobius"/>
    </source>
</evidence>
<evidence type="ECO:0000313" key="5">
    <source>
        <dbReference type="EMBL" id="JAG43149.1"/>
    </source>
</evidence>
<keyword evidence="2" id="KW-0812">Transmembrane</keyword>
<sequence>MKVCGICLILATLGGSVWSTVFTPCSFARTLYKLLENEKRMLKEIPLLVCIAGYQRFDTDYLAGNAAKGNSGIEHSFHGVFGLLYSDMDESYPEIYHRLEERIRQDLYNFLEKALHVNDATTHPNYDFYKTICSKPHVRELSCRLNDYVLMNYKVYEPLNPGLLDEYRRTPHPTDDQPFIQTTESLSPSDQCDTSQPHTTPVIEPLVLHLVLFWMTGSIFYVVARYTYDYLHFKYLRNIIALG</sequence>
<dbReference type="AlphaFoldDB" id="A0A0A9ZF84"/>
<proteinExistence type="predicted"/>